<dbReference type="GO" id="GO:0015074">
    <property type="term" value="P:DNA integration"/>
    <property type="evidence" value="ECO:0007669"/>
    <property type="project" value="InterPro"/>
</dbReference>
<dbReference type="InterPro" id="IPR036397">
    <property type="entry name" value="RNaseH_sf"/>
</dbReference>
<accession>A0A3L8DXY0</accession>
<dbReference type="Proteomes" id="UP000279307">
    <property type="component" value="Chromosome 3"/>
</dbReference>
<dbReference type="Gene3D" id="3.30.420.10">
    <property type="entry name" value="Ribonuclease H-like superfamily/Ribonuclease H"/>
    <property type="match status" value="1"/>
</dbReference>
<dbReference type="PROSITE" id="PS50994">
    <property type="entry name" value="INTEGRASE"/>
    <property type="match status" value="1"/>
</dbReference>
<evidence type="ECO:0000313" key="3">
    <source>
        <dbReference type="Proteomes" id="UP000279307"/>
    </source>
</evidence>
<evidence type="ECO:0000259" key="1">
    <source>
        <dbReference type="PROSITE" id="PS50994"/>
    </source>
</evidence>
<organism evidence="2 3">
    <name type="scientific">Ooceraea biroi</name>
    <name type="common">Clonal raider ant</name>
    <name type="synonym">Cerapachys biroi</name>
    <dbReference type="NCBI Taxonomy" id="2015173"/>
    <lineage>
        <taxon>Eukaryota</taxon>
        <taxon>Metazoa</taxon>
        <taxon>Ecdysozoa</taxon>
        <taxon>Arthropoda</taxon>
        <taxon>Hexapoda</taxon>
        <taxon>Insecta</taxon>
        <taxon>Pterygota</taxon>
        <taxon>Neoptera</taxon>
        <taxon>Endopterygota</taxon>
        <taxon>Hymenoptera</taxon>
        <taxon>Apocrita</taxon>
        <taxon>Aculeata</taxon>
        <taxon>Formicoidea</taxon>
        <taxon>Formicidae</taxon>
        <taxon>Dorylinae</taxon>
        <taxon>Ooceraea</taxon>
    </lineage>
</organism>
<gene>
    <name evidence="2" type="ORF">DMN91_002889</name>
</gene>
<dbReference type="SUPFAM" id="SSF53098">
    <property type="entry name" value="Ribonuclease H-like"/>
    <property type="match status" value="1"/>
</dbReference>
<evidence type="ECO:0000313" key="2">
    <source>
        <dbReference type="EMBL" id="RLU24799.1"/>
    </source>
</evidence>
<dbReference type="EMBL" id="QOIP01000003">
    <property type="protein sequence ID" value="RLU24799.1"/>
    <property type="molecule type" value="Genomic_DNA"/>
</dbReference>
<dbReference type="GO" id="GO:0003676">
    <property type="term" value="F:nucleic acid binding"/>
    <property type="evidence" value="ECO:0007669"/>
    <property type="project" value="InterPro"/>
</dbReference>
<comment type="caution">
    <text evidence="2">The sequence shown here is derived from an EMBL/GenBank/DDBJ whole genome shotgun (WGS) entry which is preliminary data.</text>
</comment>
<proteinExistence type="predicted"/>
<dbReference type="PANTHER" id="PTHR47331">
    <property type="entry name" value="PHD-TYPE DOMAIN-CONTAINING PROTEIN"/>
    <property type="match status" value="1"/>
</dbReference>
<dbReference type="SUPFAM" id="SSF56672">
    <property type="entry name" value="DNA/RNA polymerases"/>
    <property type="match status" value="1"/>
</dbReference>
<dbReference type="PANTHER" id="PTHR47331:SF1">
    <property type="entry name" value="GAG-LIKE PROTEIN"/>
    <property type="match status" value="1"/>
</dbReference>
<dbReference type="InterPro" id="IPR012337">
    <property type="entry name" value="RNaseH-like_sf"/>
</dbReference>
<sequence>MSSSSYCNDFGNRKKSFLVINQLLLQKNLSVKNILNKLIPVTQMGGSWFDSRSEKPWRISAAPAQPRATLYFDWKNALRQTPPPLKNAYSKFLREYRELGHMRLVTTPGLPQQREFFLPHHGVTRESSSTTKLQVVFNGSQKTSLRFSLNDELHVGPKLQTELTNVLTRWRQHPYVFAADIEKMYRQIRVHEKDWPIQKILWRNSSAERIQEYYLCTVTYGLTCASYLALKCVRKLALNSASTHPLAYEILLNDIYVDDVFSGASDLTLAKERIRQVNAALKAGGFNLRKWIANDPAILEDIPRPDHESSSTMKVEDTTSYQTLGIVWNRESDSFVFSAPAPLTSDVVSKRSVLSFTARMFDPLGWLAPILVVAKIFMQELWAIRLDWDNDLPEELASRWIKFTQTLAEISTISIPRWLGTDQSTIAIELHGFSDASQRALGAVIYSRIINQKGEVRVVLVSAKTKVAPLKRMTVPRLELSAVVLLTRQVLQLRETLELRRAPIHLWTDSTVALTWIKSHPSRWKDFVSHRVSFIQDLPNSRWHHISGRENPADLASRGTSPQHLQSHQLWWTGPHWLRNRLTSWPNSTPDLSSSIDLEEKPRTCATATDGGPEIWNLIDRYSTLTPLRRLTAWLFRARECWQRARNAPSRRTVLTTEELEYALLFWVKTMQQAYFPQELRALRDQRTIATSSNLSRLCPILNSNGLLRLRGRLRFSQLDPSEKHPLILPRQSRLTTLVIDYYHRRTLHGGPQLTSASIRQKFWIIGGRLPIRSFIHRCIPCCRQRAITSQQLIGQLPASRVTPCRPFYHSGVDYAGPLILKTFRGRGFKTYKGYFIIFVCFSTSAVHLEVATDYSTDGFLAAYKRFTSRRGLCATITSDCGTNLIGADAELKRMFSASSKEWSHLANLLANDGVTWKFNSPAAPHFGGKWESGVKSVKHHLRRVVGDTRLTYEELSTLLAQIETILNSRPLGALTDDPLDASALTPGHFLVGSALTTVPEPSLSELPPSRLSRLQLIRRMLESFWQRWASEYLHQL</sequence>
<dbReference type="OrthoDB" id="7550652at2759"/>
<dbReference type="InterPro" id="IPR008042">
    <property type="entry name" value="Retrotrans_Pao"/>
</dbReference>
<dbReference type="InterPro" id="IPR001584">
    <property type="entry name" value="Integrase_cat-core"/>
</dbReference>
<dbReference type="Pfam" id="PF17921">
    <property type="entry name" value="Integrase_H2C2"/>
    <property type="match status" value="1"/>
</dbReference>
<name>A0A3L8DXY0_OOCBI</name>
<protein>
    <recommendedName>
        <fullName evidence="1">Integrase catalytic domain-containing protein</fullName>
    </recommendedName>
</protein>
<dbReference type="CDD" id="cd01644">
    <property type="entry name" value="RT_pepA17"/>
    <property type="match status" value="1"/>
</dbReference>
<dbReference type="GO" id="GO:0071897">
    <property type="term" value="P:DNA biosynthetic process"/>
    <property type="evidence" value="ECO:0007669"/>
    <property type="project" value="UniProtKB-ARBA"/>
</dbReference>
<reference evidence="2 3" key="1">
    <citation type="journal article" date="2018" name="Genome Res.">
        <title>The genomic architecture and molecular evolution of ant odorant receptors.</title>
        <authorList>
            <person name="McKenzie S.K."/>
            <person name="Kronauer D.J.C."/>
        </authorList>
    </citation>
    <scope>NUCLEOTIDE SEQUENCE [LARGE SCALE GENOMIC DNA]</scope>
    <source>
        <strain evidence="2">Clonal line C1</strain>
    </source>
</reference>
<dbReference type="InterPro" id="IPR043502">
    <property type="entry name" value="DNA/RNA_pol_sf"/>
</dbReference>
<dbReference type="AlphaFoldDB" id="A0A3L8DXY0"/>
<dbReference type="GO" id="GO:0042575">
    <property type="term" value="C:DNA polymerase complex"/>
    <property type="evidence" value="ECO:0007669"/>
    <property type="project" value="UniProtKB-ARBA"/>
</dbReference>
<feature type="domain" description="Integrase catalytic" evidence="1">
    <location>
        <begin position="803"/>
        <end position="995"/>
    </location>
</feature>
<dbReference type="Pfam" id="PF05380">
    <property type="entry name" value="Peptidase_A17"/>
    <property type="match status" value="1"/>
</dbReference>
<dbReference type="InterPro" id="IPR041588">
    <property type="entry name" value="Integrase_H2C2"/>
</dbReference>